<dbReference type="AlphaFoldDB" id="A0A7T3X2A4"/>
<accession>A0A7T3X2A4</accession>
<name>A0A7T3X2A4_AERCA</name>
<organism evidence="1">
    <name type="scientific">Aeromonas caviae</name>
    <name type="common">Aeromonas punctata</name>
    <dbReference type="NCBI Taxonomy" id="648"/>
    <lineage>
        <taxon>Bacteria</taxon>
        <taxon>Pseudomonadati</taxon>
        <taxon>Pseudomonadota</taxon>
        <taxon>Gammaproteobacteria</taxon>
        <taxon>Aeromonadales</taxon>
        <taxon>Aeromonadaceae</taxon>
        <taxon>Aeromonas</taxon>
    </lineage>
</organism>
<protein>
    <submittedName>
        <fullName evidence="1">Uncharacterized protein</fullName>
    </submittedName>
</protein>
<evidence type="ECO:0000313" key="1">
    <source>
        <dbReference type="EMBL" id="QQA60892.2"/>
    </source>
</evidence>
<reference evidence="1" key="1">
    <citation type="submission" date="2020-12" db="EMBL/GenBank/DDBJ databases">
        <title>GES Beta-lactamases isolated from hospital effluents in Brazil.</title>
        <authorList>
            <person name="Conte D."/>
            <person name="Mesa D."/>
            <person name="Palmeiro J.K."/>
            <person name="Dalla-Costa L.M."/>
        </authorList>
    </citation>
    <scope>NUCLEOTIDE SEQUENCE [LARGE SCALE GENOMIC DNA]</scope>
    <source>
        <strain evidence="1">Aero21</strain>
    </source>
</reference>
<dbReference type="NCBIfam" id="NF047376">
    <property type="entry name" value="TAA_AbiEi"/>
    <property type="match status" value="1"/>
</dbReference>
<dbReference type="InterPro" id="IPR059220">
    <property type="entry name" value="AbiEi"/>
</dbReference>
<sequence>MKSSELIAQLRHFDQQHDCWVYAHHELALMFPKEPHQQLKNSLVRQCRAGNLLKVGGGLYVWPDARSMPMYPLEHLINRLRPRELSYISLECALSLYGWISQIPLAVITVMTTGRTYTQSTALGVIEWIHTQQSDKSILEATVWDPMRGCLIATALQAYRDLKKVNRNIDMVTPFREPDYP</sequence>
<gene>
    <name evidence="1" type="ORF">JC965_24390</name>
</gene>
<dbReference type="RefSeq" id="WP_202154948.1">
    <property type="nucleotide sequence ID" value="NZ_JAXOIB010000194.1"/>
</dbReference>
<proteinExistence type="predicted"/>
<dbReference type="EMBL" id="CP065937">
    <property type="protein sequence ID" value="QQA60892.2"/>
    <property type="molecule type" value="Genomic_DNA"/>
</dbReference>